<dbReference type="GO" id="GO:0003677">
    <property type="term" value="F:DNA binding"/>
    <property type="evidence" value="ECO:0007669"/>
    <property type="project" value="InterPro"/>
</dbReference>
<dbReference type="SUPFAM" id="SSF47413">
    <property type="entry name" value="lambda repressor-like DNA-binding domains"/>
    <property type="match status" value="1"/>
</dbReference>
<dbReference type="InterPro" id="IPR010982">
    <property type="entry name" value="Lambda_DNA-bd_dom_sf"/>
</dbReference>
<dbReference type="AlphaFoldDB" id="E6QM32"/>
<accession>E6QM32</accession>
<comment type="caution">
    <text evidence="1">The sequence shown here is derived from an EMBL/GenBank/DDBJ whole genome shotgun (WGS) entry which is preliminary data.</text>
</comment>
<organism evidence="1">
    <name type="scientific">mine drainage metagenome</name>
    <dbReference type="NCBI Taxonomy" id="410659"/>
    <lineage>
        <taxon>unclassified sequences</taxon>
        <taxon>metagenomes</taxon>
        <taxon>ecological metagenomes</taxon>
    </lineage>
</organism>
<dbReference type="Gene3D" id="1.10.260.40">
    <property type="entry name" value="lambda repressor-like DNA-binding domains"/>
    <property type="match status" value="1"/>
</dbReference>
<reference evidence="1" key="1">
    <citation type="submission" date="2009-10" db="EMBL/GenBank/DDBJ databases">
        <title>Diversity of trophic interactions inside an arsenic-rich microbial ecosystem.</title>
        <authorList>
            <person name="Bertin P.N."/>
            <person name="Heinrich-Salmeron A."/>
            <person name="Pelletier E."/>
            <person name="Goulhen-Chollet F."/>
            <person name="Arsene-Ploetze F."/>
            <person name="Gallien S."/>
            <person name="Calteau A."/>
            <person name="Vallenet D."/>
            <person name="Casiot C."/>
            <person name="Chane-Woon-Ming B."/>
            <person name="Giloteaux L."/>
            <person name="Barakat M."/>
            <person name="Bonnefoy V."/>
            <person name="Bruneel O."/>
            <person name="Chandler M."/>
            <person name="Cleiss J."/>
            <person name="Duran R."/>
            <person name="Elbaz-Poulichet F."/>
            <person name="Fonknechten N."/>
            <person name="Lauga B."/>
            <person name="Mornico D."/>
            <person name="Ortet P."/>
            <person name="Schaeffer C."/>
            <person name="Siguier P."/>
            <person name="Alexander Thil Smith A."/>
            <person name="Van Dorsselaer A."/>
            <person name="Weissenbach J."/>
            <person name="Medigue C."/>
            <person name="Le Paslier D."/>
        </authorList>
    </citation>
    <scope>NUCLEOTIDE SEQUENCE</scope>
</reference>
<proteinExistence type="predicted"/>
<gene>
    <name evidence="1" type="ORF">CARN6_1756</name>
</gene>
<dbReference type="EMBL" id="CABQ01000203">
    <property type="protein sequence ID" value="CBI08303.1"/>
    <property type="molecule type" value="Genomic_DNA"/>
</dbReference>
<sequence>MSKLFEEMAQGTAEARAYMEGERKGYKVTLPETVDVRGLRKRLRLRQGRFADSFGLSVDAVRHWESGRRLPEAAARASYRHCRRP</sequence>
<evidence type="ECO:0000313" key="1">
    <source>
        <dbReference type="EMBL" id="CBI08303.1"/>
    </source>
</evidence>
<protein>
    <submittedName>
        <fullName evidence="1">Transcriptional Regulator, XRE family</fullName>
    </submittedName>
</protein>
<name>E6QM32_9ZZZZ</name>